<dbReference type="AlphaFoldDB" id="A0A1Q9CR19"/>
<evidence type="ECO:0000313" key="1">
    <source>
        <dbReference type="EMBL" id="OLP85374.1"/>
    </source>
</evidence>
<name>A0A1Q9CR19_SYMMI</name>
<reference evidence="1 2" key="1">
    <citation type="submission" date="2016-02" db="EMBL/GenBank/DDBJ databases">
        <title>Genome analysis of coral dinoflagellate symbionts highlights evolutionary adaptations to a symbiotic lifestyle.</title>
        <authorList>
            <person name="Aranda M."/>
            <person name="Li Y."/>
            <person name="Liew Y.J."/>
            <person name="Baumgarten S."/>
            <person name="Simakov O."/>
            <person name="Wilson M."/>
            <person name="Piel J."/>
            <person name="Ashoor H."/>
            <person name="Bougouffa S."/>
            <person name="Bajic V.B."/>
            <person name="Ryu T."/>
            <person name="Ravasi T."/>
            <person name="Bayer T."/>
            <person name="Micklem G."/>
            <person name="Kim H."/>
            <person name="Bhak J."/>
            <person name="Lajeunesse T.C."/>
            <person name="Voolstra C.R."/>
        </authorList>
    </citation>
    <scope>NUCLEOTIDE SEQUENCE [LARGE SCALE GENOMIC DNA]</scope>
    <source>
        <strain evidence="1 2">CCMP2467</strain>
    </source>
</reference>
<comment type="caution">
    <text evidence="1">The sequence shown here is derived from an EMBL/GenBank/DDBJ whole genome shotgun (WGS) entry which is preliminary data.</text>
</comment>
<gene>
    <name evidence="1" type="ORF">AK812_SmicGene33642</name>
</gene>
<organism evidence="1 2">
    <name type="scientific">Symbiodinium microadriaticum</name>
    <name type="common">Dinoflagellate</name>
    <name type="synonym">Zooxanthella microadriatica</name>
    <dbReference type="NCBI Taxonomy" id="2951"/>
    <lineage>
        <taxon>Eukaryota</taxon>
        <taxon>Sar</taxon>
        <taxon>Alveolata</taxon>
        <taxon>Dinophyceae</taxon>
        <taxon>Suessiales</taxon>
        <taxon>Symbiodiniaceae</taxon>
        <taxon>Symbiodinium</taxon>
    </lineage>
</organism>
<protein>
    <submittedName>
        <fullName evidence="1">Uncharacterized protein</fullName>
    </submittedName>
</protein>
<keyword evidence="2" id="KW-1185">Reference proteome</keyword>
<dbReference type="Proteomes" id="UP000186817">
    <property type="component" value="Unassembled WGS sequence"/>
</dbReference>
<accession>A0A1Q9CR19</accession>
<evidence type="ECO:0000313" key="2">
    <source>
        <dbReference type="Proteomes" id="UP000186817"/>
    </source>
</evidence>
<dbReference type="OrthoDB" id="442833at2759"/>
<dbReference type="EMBL" id="LSRX01000980">
    <property type="protein sequence ID" value="OLP85374.1"/>
    <property type="molecule type" value="Genomic_DNA"/>
</dbReference>
<sequence length="331" mass="36402">MGLVNDSFPLFGGACATKKERALACQVLICNETSEDGTLSLDDGEVQWIPDTAVQIGVGFGADYLEERLDIHALGITAIEVLCWNLGSLQGDVPSCWSSLLDAWKSLDSKVAQYHDTVSDWWQAAIYSVFSAGGDFRPVHARQGRLSCRQHATSSVRVRRFYASLPGILGVGKNFAPWAFTSLNMNSAAQADCSDEAVAQLLRAVAAAADEAILELCVKWCHQRQSKRILSSSFWTFASWPDKLLKLVQDALGWIRLHLKKRVVAKKTGPMSVSLPVFTELCGHREQEHESAAVQAGGLLVRAQRLSVDLQKLQLHRSRVLLAKSMLNQLP</sequence>
<proteinExistence type="predicted"/>